<feature type="transmembrane region" description="Helical" evidence="6">
    <location>
        <begin position="61"/>
        <end position="81"/>
    </location>
</feature>
<protein>
    <submittedName>
        <fullName evidence="8">MFS transporter</fullName>
    </submittedName>
</protein>
<evidence type="ECO:0000256" key="2">
    <source>
        <dbReference type="ARBA" id="ARBA00022448"/>
    </source>
</evidence>
<evidence type="ECO:0000259" key="7">
    <source>
        <dbReference type="PROSITE" id="PS50850"/>
    </source>
</evidence>
<feature type="transmembrane region" description="Helical" evidence="6">
    <location>
        <begin position="208"/>
        <end position="228"/>
    </location>
</feature>
<evidence type="ECO:0000256" key="4">
    <source>
        <dbReference type="ARBA" id="ARBA00022989"/>
    </source>
</evidence>
<dbReference type="Gene3D" id="1.20.1720.10">
    <property type="entry name" value="Multidrug resistance protein D"/>
    <property type="match status" value="1"/>
</dbReference>
<evidence type="ECO:0000256" key="3">
    <source>
        <dbReference type="ARBA" id="ARBA00022692"/>
    </source>
</evidence>
<dbReference type="Gene3D" id="1.20.1250.20">
    <property type="entry name" value="MFS general substrate transporter like domains"/>
    <property type="match status" value="1"/>
</dbReference>
<gene>
    <name evidence="8" type="ORF">ACFOUV_09725</name>
</gene>
<comment type="caution">
    <text evidence="8">The sequence shown here is derived from an EMBL/GenBank/DDBJ whole genome shotgun (WGS) entry which is preliminary data.</text>
</comment>
<dbReference type="PANTHER" id="PTHR42718">
    <property type="entry name" value="MAJOR FACILITATOR SUPERFAMILY MULTIDRUG TRANSPORTER MFSC"/>
    <property type="match status" value="1"/>
</dbReference>
<dbReference type="InterPro" id="IPR020846">
    <property type="entry name" value="MFS_dom"/>
</dbReference>
<dbReference type="PANTHER" id="PTHR42718:SF43">
    <property type="entry name" value="LINCOMYCIN RESISTANCE PROTEIN LMRB"/>
    <property type="match status" value="1"/>
</dbReference>
<dbReference type="SUPFAM" id="SSF103473">
    <property type="entry name" value="MFS general substrate transporter"/>
    <property type="match status" value="2"/>
</dbReference>
<feature type="transmembrane region" description="Helical" evidence="6">
    <location>
        <begin position="407"/>
        <end position="431"/>
    </location>
</feature>
<feature type="transmembrane region" description="Helical" evidence="6">
    <location>
        <begin position="146"/>
        <end position="172"/>
    </location>
</feature>
<dbReference type="RefSeq" id="WP_379496562.1">
    <property type="nucleotide sequence ID" value="NZ_JBHSAO010000006.1"/>
</dbReference>
<feature type="transmembrane region" description="Helical" evidence="6">
    <location>
        <begin position="114"/>
        <end position="139"/>
    </location>
</feature>
<evidence type="ECO:0000313" key="9">
    <source>
        <dbReference type="Proteomes" id="UP001595772"/>
    </source>
</evidence>
<evidence type="ECO:0000256" key="6">
    <source>
        <dbReference type="SAM" id="Phobius"/>
    </source>
</evidence>
<dbReference type="Proteomes" id="UP001595772">
    <property type="component" value="Unassembled WGS sequence"/>
</dbReference>
<feature type="transmembrane region" description="Helical" evidence="6">
    <location>
        <begin position="240"/>
        <end position="258"/>
    </location>
</feature>
<feature type="domain" description="Major facilitator superfamily (MFS) profile" evidence="7">
    <location>
        <begin position="23"/>
        <end position="482"/>
    </location>
</feature>
<feature type="transmembrane region" description="Helical" evidence="6">
    <location>
        <begin position="21"/>
        <end position="41"/>
    </location>
</feature>
<feature type="transmembrane region" description="Helical" evidence="6">
    <location>
        <begin position="178"/>
        <end position="196"/>
    </location>
</feature>
<dbReference type="Pfam" id="PF07690">
    <property type="entry name" value="MFS_1"/>
    <property type="match status" value="1"/>
</dbReference>
<evidence type="ECO:0000313" key="8">
    <source>
        <dbReference type="EMBL" id="MFC4024073.1"/>
    </source>
</evidence>
<dbReference type="EMBL" id="JBHSAO010000006">
    <property type="protein sequence ID" value="MFC4024073.1"/>
    <property type="molecule type" value="Genomic_DNA"/>
</dbReference>
<name>A0ABV8GZ81_9BACI</name>
<dbReference type="PROSITE" id="PS50850">
    <property type="entry name" value="MFS"/>
    <property type="match status" value="1"/>
</dbReference>
<keyword evidence="5 6" id="KW-0472">Membrane</keyword>
<feature type="transmembrane region" description="Helical" evidence="6">
    <location>
        <begin position="308"/>
        <end position="331"/>
    </location>
</feature>
<evidence type="ECO:0000256" key="1">
    <source>
        <dbReference type="ARBA" id="ARBA00004651"/>
    </source>
</evidence>
<feature type="transmembrane region" description="Helical" evidence="6">
    <location>
        <begin position="368"/>
        <end position="386"/>
    </location>
</feature>
<feature type="transmembrane region" description="Helical" evidence="6">
    <location>
        <begin position="451"/>
        <end position="477"/>
    </location>
</feature>
<sequence length="482" mass="52543">MNNNESVLINGQIEKPKIRPIPIMASLLIGVFIGIFSQTSLNMGLSNIMDDFHVDASTVQWLTTGYILTIGVLVPISGVLYQWVTTRNLFIISLCFLMAGTIIAIFSFNFEFLLFARIIQAIGTGILLPLMMNVILVLFPTHKRGFVMGLMMLIVMGAPAIAPTIAGLLIEIHNWKGIFWFCIPLLTFSFIFGLIYMQNISNLTKPKVDIISIFFSTIGFGGIVFSFSSLGSIVGTWGKWVFILSLTIGILSLVIFSIRQFKLDAPMMDLRVFKFPMFALGAAIVFLVMSVNLSVSILMPMYLKEGLLLPAAIAGLIMLPGGVLNGVTALVFGRVFDRYGPKYIVRTGFLILIIMFFLFTTVKTTTGELTIILIHCCTLIGVALVFNPAQTNGLNQLPTKFQTDGTAVMQTMLHVAGAIGVALAISTMSTGQKAYLDNAKGPINIIAQSEVVAAGINAAFALSLFLSIIGFIISLFIKRVDV</sequence>
<keyword evidence="3 6" id="KW-0812">Transmembrane</keyword>
<keyword evidence="9" id="KW-1185">Reference proteome</keyword>
<proteinExistence type="predicted"/>
<keyword evidence="2" id="KW-0813">Transport</keyword>
<comment type="subcellular location">
    <subcellularLocation>
        <location evidence="1">Cell membrane</location>
        <topology evidence="1">Multi-pass membrane protein</topology>
    </subcellularLocation>
</comment>
<keyword evidence="4 6" id="KW-1133">Transmembrane helix</keyword>
<dbReference type="InterPro" id="IPR036259">
    <property type="entry name" value="MFS_trans_sf"/>
</dbReference>
<reference evidence="9" key="1">
    <citation type="journal article" date="2019" name="Int. J. Syst. Evol. Microbiol.">
        <title>The Global Catalogue of Microorganisms (GCM) 10K type strain sequencing project: providing services to taxonomists for standard genome sequencing and annotation.</title>
        <authorList>
            <consortium name="The Broad Institute Genomics Platform"/>
            <consortium name="The Broad Institute Genome Sequencing Center for Infectious Disease"/>
            <person name="Wu L."/>
            <person name="Ma J."/>
        </authorList>
    </citation>
    <scope>NUCLEOTIDE SEQUENCE [LARGE SCALE GENOMIC DNA]</scope>
    <source>
        <strain evidence="9">IBRC-M 10703</strain>
    </source>
</reference>
<evidence type="ECO:0000256" key="5">
    <source>
        <dbReference type="ARBA" id="ARBA00023136"/>
    </source>
</evidence>
<dbReference type="InterPro" id="IPR011701">
    <property type="entry name" value="MFS"/>
</dbReference>
<organism evidence="8 9">
    <name type="scientific">Oceanobacillus longus</name>
    <dbReference type="NCBI Taxonomy" id="930120"/>
    <lineage>
        <taxon>Bacteria</taxon>
        <taxon>Bacillati</taxon>
        <taxon>Bacillota</taxon>
        <taxon>Bacilli</taxon>
        <taxon>Bacillales</taxon>
        <taxon>Bacillaceae</taxon>
        <taxon>Oceanobacillus</taxon>
    </lineage>
</organism>
<feature type="transmembrane region" description="Helical" evidence="6">
    <location>
        <begin position="88"/>
        <end position="108"/>
    </location>
</feature>
<accession>A0ABV8GZ81</accession>
<feature type="transmembrane region" description="Helical" evidence="6">
    <location>
        <begin position="343"/>
        <end position="362"/>
    </location>
</feature>
<feature type="transmembrane region" description="Helical" evidence="6">
    <location>
        <begin position="278"/>
        <end position="302"/>
    </location>
</feature>
<dbReference type="PRINTS" id="PR01036">
    <property type="entry name" value="TCRTETB"/>
</dbReference>